<dbReference type="Proteomes" id="UP001208689">
    <property type="component" value="Chromosome"/>
</dbReference>
<accession>A0ABY6HMD9</accession>
<evidence type="ECO:0000313" key="1">
    <source>
        <dbReference type="EMBL" id="UYP44678.1"/>
    </source>
</evidence>
<keyword evidence="2" id="KW-1185">Reference proteome</keyword>
<sequence length="32" mass="3710">MEEPITTKNKGKLSNNFYSITTTKTYGPYILR</sequence>
<organism evidence="1 2">
    <name type="scientific">Candidatus Lokiarchaeum ossiferum</name>
    <dbReference type="NCBI Taxonomy" id="2951803"/>
    <lineage>
        <taxon>Archaea</taxon>
        <taxon>Promethearchaeati</taxon>
        <taxon>Promethearchaeota</taxon>
        <taxon>Promethearchaeia</taxon>
        <taxon>Promethearchaeales</taxon>
        <taxon>Promethearchaeaceae</taxon>
        <taxon>Candidatus Lokiarchaeum</taxon>
    </lineage>
</organism>
<reference evidence="1" key="1">
    <citation type="submission" date="2022-09" db="EMBL/GenBank/DDBJ databases">
        <title>Actin cytoskeleton and complex cell architecture in an #Asgard archaeon.</title>
        <authorList>
            <person name="Ponce Toledo R.I."/>
            <person name="Schleper C."/>
            <person name="Rodrigues Oliveira T."/>
            <person name="Wollweber F."/>
            <person name="Xu J."/>
            <person name="Rittmann S."/>
            <person name="Klingl A."/>
            <person name="Pilhofer M."/>
        </authorList>
    </citation>
    <scope>NUCLEOTIDE SEQUENCE</scope>
    <source>
        <strain evidence="1">B-35</strain>
    </source>
</reference>
<evidence type="ECO:0000313" key="2">
    <source>
        <dbReference type="Proteomes" id="UP001208689"/>
    </source>
</evidence>
<proteinExistence type="predicted"/>
<dbReference type="EMBL" id="CP104013">
    <property type="protein sequence ID" value="UYP44678.1"/>
    <property type="molecule type" value="Genomic_DNA"/>
</dbReference>
<protein>
    <submittedName>
        <fullName evidence="1">Uncharacterized protein</fullName>
    </submittedName>
</protein>
<name>A0ABY6HMD9_9ARCH</name>
<gene>
    <name evidence="1" type="ORF">NEF87_000963</name>
</gene>